<feature type="transmembrane region" description="Helical" evidence="8">
    <location>
        <begin position="351"/>
        <end position="371"/>
    </location>
</feature>
<feature type="transmembrane region" description="Helical" evidence="8">
    <location>
        <begin position="377"/>
        <end position="398"/>
    </location>
</feature>
<evidence type="ECO:0000259" key="9">
    <source>
        <dbReference type="PROSITE" id="PS50850"/>
    </source>
</evidence>
<keyword evidence="7 8" id="KW-0472">Membrane</keyword>
<dbReference type="PROSITE" id="PS50850">
    <property type="entry name" value="MFS"/>
    <property type="match status" value="1"/>
</dbReference>
<keyword evidence="4" id="KW-1003">Cell membrane</keyword>
<comment type="similarity">
    <text evidence="2">Belongs to the major facilitator superfamily. Bcr/CmlA family.</text>
</comment>
<evidence type="ECO:0000256" key="5">
    <source>
        <dbReference type="ARBA" id="ARBA00022692"/>
    </source>
</evidence>
<organism evidence="10 11">
    <name type="scientific">Pendulispora rubella</name>
    <dbReference type="NCBI Taxonomy" id="2741070"/>
    <lineage>
        <taxon>Bacteria</taxon>
        <taxon>Pseudomonadati</taxon>
        <taxon>Myxococcota</taxon>
        <taxon>Myxococcia</taxon>
        <taxon>Myxococcales</taxon>
        <taxon>Sorangiineae</taxon>
        <taxon>Pendulisporaceae</taxon>
        <taxon>Pendulispora</taxon>
    </lineage>
</organism>
<proteinExistence type="inferred from homology"/>
<dbReference type="RefSeq" id="WP_394830502.1">
    <property type="nucleotide sequence ID" value="NZ_CP089929.1"/>
</dbReference>
<keyword evidence="5 8" id="KW-0812">Transmembrane</keyword>
<feature type="transmembrane region" description="Helical" evidence="8">
    <location>
        <begin position="245"/>
        <end position="265"/>
    </location>
</feature>
<dbReference type="Pfam" id="PF07690">
    <property type="entry name" value="MFS_1"/>
    <property type="match status" value="1"/>
</dbReference>
<feature type="transmembrane region" description="Helical" evidence="8">
    <location>
        <begin position="107"/>
        <end position="128"/>
    </location>
</feature>
<gene>
    <name evidence="10" type="primary">cml</name>
    <name evidence="10" type="ORF">LVJ94_28755</name>
</gene>
<feature type="transmembrane region" description="Helical" evidence="8">
    <location>
        <begin position="286"/>
        <end position="307"/>
    </location>
</feature>
<accession>A0ABZ2KVA9</accession>
<keyword evidence="6 8" id="KW-1133">Transmembrane helix</keyword>
<evidence type="ECO:0000256" key="7">
    <source>
        <dbReference type="ARBA" id="ARBA00023136"/>
    </source>
</evidence>
<evidence type="ECO:0000256" key="1">
    <source>
        <dbReference type="ARBA" id="ARBA00004651"/>
    </source>
</evidence>
<keyword evidence="3" id="KW-0813">Transport</keyword>
<dbReference type="PANTHER" id="PTHR23502:SF132">
    <property type="entry name" value="POLYAMINE TRANSPORTER 2-RELATED"/>
    <property type="match status" value="1"/>
</dbReference>
<evidence type="ECO:0000313" key="11">
    <source>
        <dbReference type="Proteomes" id="UP001374803"/>
    </source>
</evidence>
<feature type="transmembrane region" description="Helical" evidence="8">
    <location>
        <begin position="51"/>
        <end position="70"/>
    </location>
</feature>
<protein>
    <submittedName>
        <fullName evidence="10">CmlA/FloR family chloramphenicol efflux MFS transporter</fullName>
    </submittedName>
</protein>
<feature type="transmembrane region" description="Helical" evidence="8">
    <location>
        <begin position="169"/>
        <end position="189"/>
    </location>
</feature>
<feature type="transmembrane region" description="Helical" evidence="8">
    <location>
        <begin position="215"/>
        <end position="233"/>
    </location>
</feature>
<feature type="domain" description="Major facilitator superfamily (MFS) profile" evidence="9">
    <location>
        <begin position="16"/>
        <end position="400"/>
    </location>
</feature>
<dbReference type="InterPro" id="IPR011701">
    <property type="entry name" value="MFS"/>
</dbReference>
<dbReference type="PANTHER" id="PTHR23502">
    <property type="entry name" value="MAJOR FACILITATOR SUPERFAMILY"/>
    <property type="match status" value="1"/>
</dbReference>
<dbReference type="InterPro" id="IPR036259">
    <property type="entry name" value="MFS_trans_sf"/>
</dbReference>
<name>A0ABZ2KVA9_9BACT</name>
<comment type="subcellular location">
    <subcellularLocation>
        <location evidence="1">Cell membrane</location>
        <topology evidence="1">Multi-pass membrane protein</topology>
    </subcellularLocation>
</comment>
<dbReference type="EMBL" id="CP089983">
    <property type="protein sequence ID" value="WXB00900.1"/>
    <property type="molecule type" value="Genomic_DNA"/>
</dbReference>
<dbReference type="NCBIfam" id="TIGR00710">
    <property type="entry name" value="efflux_Bcr_CflA"/>
    <property type="match status" value="1"/>
</dbReference>
<dbReference type="Proteomes" id="UP001374803">
    <property type="component" value="Chromosome"/>
</dbReference>
<dbReference type="InterPro" id="IPR004812">
    <property type="entry name" value="Efflux_drug-R_Bcr/CmlA"/>
</dbReference>
<feature type="transmembrane region" description="Helical" evidence="8">
    <location>
        <begin position="82"/>
        <end position="101"/>
    </location>
</feature>
<feature type="transmembrane region" description="Helical" evidence="8">
    <location>
        <begin position="319"/>
        <end position="339"/>
    </location>
</feature>
<dbReference type="Gene3D" id="1.20.1720.10">
    <property type="entry name" value="Multidrug resistance protein D"/>
    <property type="match status" value="1"/>
</dbReference>
<sequence length="423" mass="44439">MSRSPSSVVHRSLFAALLLMSPFDLLASMGMDVYLPVVPEMPRILGTTPSVVQLTLSLYMVILGAGQLLFGPMSDAIGRRPVLLGGAVTFAVASFLLAGAASAAAFVALRVLQATGAAAALVATFATVRDVYADRPEGAVIYALFGAMLSFVPALGPIAGALLAEHFGWRSIFVLLGALATAATLQALAKWHETRPAPTSRPHLAFGAILRDRHFWTYSLGFSAAMGAFFVFFSTAPRVLIDKAGFSQLAFSLAFASVALVLIATTRFAKGFVTRWGHAGSLRRGMAMLLIGAALLTAGQRVAPGWFGSFGSFWTFVPPMWVIAVGIVLACSVTANGALQAFGHAAGTATALYYCVESLIVGLAGTASVVLLPGDTAWPLVAYASLLSVLTLIFQGSLSKHERARLPERSKTIGDVREPTTSR</sequence>
<dbReference type="CDD" id="cd17320">
    <property type="entry name" value="MFS_MdfA_MDR_like"/>
    <property type="match status" value="1"/>
</dbReference>
<dbReference type="InterPro" id="IPR020846">
    <property type="entry name" value="MFS_dom"/>
</dbReference>
<evidence type="ECO:0000256" key="2">
    <source>
        <dbReference type="ARBA" id="ARBA00006236"/>
    </source>
</evidence>
<evidence type="ECO:0000256" key="8">
    <source>
        <dbReference type="SAM" id="Phobius"/>
    </source>
</evidence>
<evidence type="ECO:0000256" key="6">
    <source>
        <dbReference type="ARBA" id="ARBA00022989"/>
    </source>
</evidence>
<dbReference type="NCBIfam" id="NF033134">
    <property type="entry name" value="cmlA_floR"/>
    <property type="match status" value="1"/>
</dbReference>
<feature type="transmembrane region" description="Helical" evidence="8">
    <location>
        <begin position="140"/>
        <end position="163"/>
    </location>
</feature>
<dbReference type="SUPFAM" id="SSF103473">
    <property type="entry name" value="MFS general substrate transporter"/>
    <property type="match status" value="1"/>
</dbReference>
<reference evidence="10" key="1">
    <citation type="submission" date="2021-12" db="EMBL/GenBank/DDBJ databases">
        <title>Discovery of the Pendulisporaceae a myxobacterial family with distinct sporulation behavior and unique specialized metabolism.</title>
        <authorList>
            <person name="Garcia R."/>
            <person name="Popoff A."/>
            <person name="Bader C.D."/>
            <person name="Loehr J."/>
            <person name="Walesch S."/>
            <person name="Walt C."/>
            <person name="Boldt J."/>
            <person name="Bunk B."/>
            <person name="Haeckl F.J.F.P.J."/>
            <person name="Gunesch A.P."/>
            <person name="Birkelbach J."/>
            <person name="Nuebel U."/>
            <person name="Pietschmann T."/>
            <person name="Bach T."/>
            <person name="Mueller R."/>
        </authorList>
    </citation>
    <scope>NUCLEOTIDE SEQUENCE</scope>
    <source>
        <strain evidence="10">MSr11367</strain>
    </source>
</reference>
<evidence type="ECO:0000256" key="4">
    <source>
        <dbReference type="ARBA" id="ARBA00022475"/>
    </source>
</evidence>
<keyword evidence="11" id="KW-1185">Reference proteome</keyword>
<evidence type="ECO:0000256" key="3">
    <source>
        <dbReference type="ARBA" id="ARBA00022448"/>
    </source>
</evidence>
<evidence type="ECO:0000313" key="10">
    <source>
        <dbReference type="EMBL" id="WXB00900.1"/>
    </source>
</evidence>